<dbReference type="PANTHER" id="PTHR10746:SF6">
    <property type="entry name" value="LARGE RIBOSOMAL SUBUNIT PROTEIN UL4M"/>
    <property type="match status" value="1"/>
</dbReference>
<keyword evidence="7" id="KW-1185">Reference proteome</keyword>
<evidence type="ECO:0000313" key="7">
    <source>
        <dbReference type="Proteomes" id="UP001498771"/>
    </source>
</evidence>
<dbReference type="Gene3D" id="3.40.1370.10">
    <property type="match status" value="1"/>
</dbReference>
<comment type="caution">
    <text evidence="6">The sequence shown here is derived from an EMBL/GenBank/DDBJ whole genome shotgun (WGS) entry which is preliminary data.</text>
</comment>
<keyword evidence="2 6" id="KW-0689">Ribosomal protein</keyword>
<evidence type="ECO:0000313" key="6">
    <source>
        <dbReference type="EMBL" id="KAK7205272.1"/>
    </source>
</evidence>
<sequence>MMKPQSLLQQMQLSSRRMYATVLATPIYKSTLPPLPPLGQRSQLRHEYPVPEPDEAELERVREAEQKAFERLQAKSGPPSVAVLPPLAVLTTLHSFPSLEPTGVSLAPANVLDLPFRRDILWAAVVYENDKASNRSSIFVRNRAELGYSRKKLFAQKGRGRARIGSAGSPMLKGGGKPFGPRHPDPSTKLLRRTWNLAMRTAFSYFYHRHLFTVLEKTAEISTGQSRAIAPVWKEVGLQGKKVLIIVSEERPNLSKALAGYGKKYTVINVKDLDVRTVLKAKHILIEKEAFDYLAEKTQGKEYLDDLKKVSQIKRKQRRLRFHFANYKTKRI</sequence>
<dbReference type="InterPro" id="IPR013005">
    <property type="entry name" value="Ribosomal_uL4-like"/>
</dbReference>
<dbReference type="InterPro" id="IPR023574">
    <property type="entry name" value="Ribosomal_uL4_dom_sf"/>
</dbReference>
<dbReference type="RefSeq" id="XP_064768305.1">
    <property type="nucleotide sequence ID" value="XM_064912493.1"/>
</dbReference>
<evidence type="ECO:0000256" key="4">
    <source>
        <dbReference type="ARBA" id="ARBA00040565"/>
    </source>
</evidence>
<gene>
    <name evidence="6" type="ORF">BZA70DRAFT_277750</name>
</gene>
<dbReference type="Pfam" id="PF00573">
    <property type="entry name" value="Ribosomal_L4"/>
    <property type="match status" value="1"/>
</dbReference>
<protein>
    <recommendedName>
        <fullName evidence="4">Large ribosomal subunit protein uL4m</fullName>
    </recommendedName>
</protein>
<dbReference type="SUPFAM" id="SSF52166">
    <property type="entry name" value="Ribosomal protein L4"/>
    <property type="match status" value="1"/>
</dbReference>
<proteinExistence type="inferred from homology"/>
<dbReference type="GO" id="GO:0005840">
    <property type="term" value="C:ribosome"/>
    <property type="evidence" value="ECO:0007669"/>
    <property type="project" value="UniProtKB-KW"/>
</dbReference>
<name>A0ABR1F619_9ASCO</name>
<reference evidence="6 7" key="1">
    <citation type="submission" date="2024-03" db="EMBL/GenBank/DDBJ databases">
        <title>Genome-scale model development and genomic sequencing of the oleaginous clade Lipomyces.</title>
        <authorList>
            <consortium name="Lawrence Berkeley National Laboratory"/>
            <person name="Czajka J.J."/>
            <person name="Han Y."/>
            <person name="Kim J."/>
            <person name="Mondo S.J."/>
            <person name="Hofstad B.A."/>
            <person name="Robles A."/>
            <person name="Haridas S."/>
            <person name="Riley R."/>
            <person name="LaButti K."/>
            <person name="Pangilinan J."/>
            <person name="Andreopoulos W."/>
            <person name="Lipzen A."/>
            <person name="Yan J."/>
            <person name="Wang M."/>
            <person name="Ng V."/>
            <person name="Grigoriev I.V."/>
            <person name="Spatafora J.W."/>
            <person name="Magnuson J.K."/>
            <person name="Baker S.E."/>
            <person name="Pomraning K.R."/>
        </authorList>
    </citation>
    <scope>NUCLEOTIDE SEQUENCE [LARGE SCALE GENOMIC DNA]</scope>
    <source>
        <strain evidence="6 7">Phaff 52-87</strain>
    </source>
</reference>
<accession>A0ABR1F619</accession>
<comment type="similarity">
    <text evidence="1">Belongs to the universal ribosomal protein uL4 family.</text>
</comment>
<dbReference type="Proteomes" id="UP001498771">
    <property type="component" value="Unassembled WGS sequence"/>
</dbReference>
<dbReference type="EMBL" id="JBBJBU010000005">
    <property type="protein sequence ID" value="KAK7205272.1"/>
    <property type="molecule type" value="Genomic_DNA"/>
</dbReference>
<feature type="region of interest" description="Disordered" evidence="5">
    <location>
        <begin position="163"/>
        <end position="185"/>
    </location>
</feature>
<keyword evidence="3" id="KW-0687">Ribonucleoprotein</keyword>
<evidence type="ECO:0000256" key="3">
    <source>
        <dbReference type="ARBA" id="ARBA00023274"/>
    </source>
</evidence>
<organism evidence="6 7">
    <name type="scientific">Myxozyma melibiosi</name>
    <dbReference type="NCBI Taxonomy" id="54550"/>
    <lineage>
        <taxon>Eukaryota</taxon>
        <taxon>Fungi</taxon>
        <taxon>Dikarya</taxon>
        <taxon>Ascomycota</taxon>
        <taxon>Saccharomycotina</taxon>
        <taxon>Lipomycetes</taxon>
        <taxon>Lipomycetales</taxon>
        <taxon>Lipomycetaceae</taxon>
        <taxon>Myxozyma</taxon>
    </lineage>
</organism>
<evidence type="ECO:0000256" key="2">
    <source>
        <dbReference type="ARBA" id="ARBA00022980"/>
    </source>
</evidence>
<dbReference type="PANTHER" id="PTHR10746">
    <property type="entry name" value="50S RIBOSOMAL PROTEIN L4"/>
    <property type="match status" value="1"/>
</dbReference>
<dbReference type="InterPro" id="IPR002136">
    <property type="entry name" value="Ribosomal_uL4"/>
</dbReference>
<evidence type="ECO:0000256" key="1">
    <source>
        <dbReference type="ARBA" id="ARBA00010528"/>
    </source>
</evidence>
<evidence type="ECO:0000256" key="5">
    <source>
        <dbReference type="SAM" id="MobiDB-lite"/>
    </source>
</evidence>
<dbReference type="GeneID" id="90038005"/>